<proteinExistence type="predicted"/>
<evidence type="ECO:0000256" key="1">
    <source>
        <dbReference type="SAM" id="Phobius"/>
    </source>
</evidence>
<feature type="transmembrane region" description="Helical" evidence="1">
    <location>
        <begin position="101"/>
        <end position="118"/>
    </location>
</feature>
<evidence type="ECO:0000313" key="3">
    <source>
        <dbReference type="Proteomes" id="UP000297540"/>
    </source>
</evidence>
<keyword evidence="1" id="KW-0472">Membrane</keyword>
<comment type="caution">
    <text evidence="2">The sequence shown here is derived from an EMBL/GenBank/DDBJ whole genome shotgun (WGS) entry which is preliminary data.</text>
</comment>
<sequence>MKITFRIYLVLLVILSFILGMPKTSIEQEMSLAVNFTSSTATIWESVKVFLVLETHVLLLFLLTMRQNPAYRYFIVYFPIAYLLAYFSVTLGEYLVEPDKFLTIIPFVLCYGLCVVQYNSVLKADPSFALGLPEKPEEEYQPREFDNGEPM</sequence>
<evidence type="ECO:0000313" key="2">
    <source>
        <dbReference type="EMBL" id="TFF39788.1"/>
    </source>
</evidence>
<organism evidence="2 3">
    <name type="scientific">Mucilaginibacter psychrotolerans</name>
    <dbReference type="NCBI Taxonomy" id="1524096"/>
    <lineage>
        <taxon>Bacteria</taxon>
        <taxon>Pseudomonadati</taxon>
        <taxon>Bacteroidota</taxon>
        <taxon>Sphingobacteriia</taxon>
        <taxon>Sphingobacteriales</taxon>
        <taxon>Sphingobacteriaceae</taxon>
        <taxon>Mucilaginibacter</taxon>
    </lineage>
</organism>
<dbReference type="EMBL" id="SOZE01000003">
    <property type="protein sequence ID" value="TFF39788.1"/>
    <property type="molecule type" value="Genomic_DNA"/>
</dbReference>
<dbReference type="RefSeq" id="WP_133227395.1">
    <property type="nucleotide sequence ID" value="NZ_SOZE01000003.1"/>
</dbReference>
<accession>A0A4Y8SLK0</accession>
<feature type="transmembrane region" description="Helical" evidence="1">
    <location>
        <begin position="43"/>
        <end position="63"/>
    </location>
</feature>
<reference evidence="2 3" key="1">
    <citation type="journal article" date="2017" name="Int. J. Syst. Evol. Microbiol.">
        <title>Mucilaginibacterpsychrotolerans sp. nov., isolated from peatlands.</title>
        <authorList>
            <person name="Deng Y."/>
            <person name="Shen L."/>
            <person name="Xu B."/>
            <person name="Liu Y."/>
            <person name="Gu Z."/>
            <person name="Liu H."/>
            <person name="Zhou Y."/>
        </authorList>
    </citation>
    <scope>NUCLEOTIDE SEQUENCE [LARGE SCALE GENOMIC DNA]</scope>
    <source>
        <strain evidence="2 3">NH7-4</strain>
    </source>
</reference>
<keyword evidence="1" id="KW-1133">Transmembrane helix</keyword>
<keyword evidence="1" id="KW-0812">Transmembrane</keyword>
<dbReference type="Proteomes" id="UP000297540">
    <property type="component" value="Unassembled WGS sequence"/>
</dbReference>
<dbReference type="OrthoDB" id="796422at2"/>
<feature type="transmembrane region" description="Helical" evidence="1">
    <location>
        <begin position="70"/>
        <end position="89"/>
    </location>
</feature>
<keyword evidence="3" id="KW-1185">Reference proteome</keyword>
<name>A0A4Y8SLK0_9SPHI</name>
<protein>
    <recommendedName>
        <fullName evidence="4">DoxX family protein</fullName>
    </recommendedName>
</protein>
<gene>
    <name evidence="2" type="ORF">E2R66_05330</name>
</gene>
<dbReference type="AlphaFoldDB" id="A0A4Y8SLK0"/>
<evidence type="ECO:0008006" key="4">
    <source>
        <dbReference type="Google" id="ProtNLM"/>
    </source>
</evidence>